<evidence type="ECO:0000256" key="2">
    <source>
        <dbReference type="ARBA" id="ARBA00022679"/>
    </source>
</evidence>
<protein>
    <submittedName>
        <fullName evidence="3">WecB/TagA/CpsF family glycosyltransferase</fullName>
    </submittedName>
</protein>
<dbReference type="EMBL" id="JAOWKW010000002">
    <property type="protein sequence ID" value="MCV2877857.1"/>
    <property type="molecule type" value="Genomic_DNA"/>
</dbReference>
<organism evidence="3 4">
    <name type="scientific">Sedimentimonas flavescens</name>
    <dbReference type="NCBI Taxonomy" id="2851012"/>
    <lineage>
        <taxon>Bacteria</taxon>
        <taxon>Pseudomonadati</taxon>
        <taxon>Pseudomonadota</taxon>
        <taxon>Alphaproteobacteria</taxon>
        <taxon>Rhodobacterales</taxon>
        <taxon>Rhodobacter group</taxon>
        <taxon>Sedimentimonas</taxon>
    </lineage>
</organism>
<evidence type="ECO:0000256" key="1">
    <source>
        <dbReference type="ARBA" id="ARBA00022676"/>
    </source>
</evidence>
<name>A0ABT2ZVT4_9RHOB</name>
<dbReference type="PANTHER" id="PTHR34136">
    <property type="match status" value="1"/>
</dbReference>
<gene>
    <name evidence="3" type="ORF">OE699_03240</name>
</gene>
<keyword evidence="4" id="KW-1185">Reference proteome</keyword>
<proteinExistence type="predicted"/>
<dbReference type="InterPro" id="IPR004629">
    <property type="entry name" value="WecG_TagA_CpsF"/>
</dbReference>
<dbReference type="NCBIfam" id="TIGR00696">
    <property type="entry name" value="wecG_tagA_cpsF"/>
    <property type="match status" value="1"/>
</dbReference>
<keyword evidence="1" id="KW-0328">Glycosyltransferase</keyword>
<sequence>MDSRPAPTAPAPAEPAPSYDVLGIPISVTTLEAAAQSLRFWANDRQGRYIGVREVPSLMAMRDDPVLTRIARGAAMNLPDGMPLVWIGRSRGLPVTRSCGPDLMEKMLSEAPQDGLRHFLYGGKPGVAERVAEVFRARAPGARIVGTYCPPFRPLTAEEDAEVIRLIRESGADIVWVGLSSPKQDIWMAEHVAALPATLIGVGAAFDFHAGTVRRAPRWMQRAGLEWLHRLISEPRRLWRRYLILAPRFVWLILRNAGAKA</sequence>
<dbReference type="Proteomes" id="UP001526166">
    <property type="component" value="Unassembled WGS sequence"/>
</dbReference>
<dbReference type="Pfam" id="PF03808">
    <property type="entry name" value="Glyco_tran_WecG"/>
    <property type="match status" value="1"/>
</dbReference>
<evidence type="ECO:0000313" key="3">
    <source>
        <dbReference type="EMBL" id="MCV2877857.1"/>
    </source>
</evidence>
<keyword evidence="2" id="KW-0808">Transferase</keyword>
<dbReference type="RefSeq" id="WP_263847100.1">
    <property type="nucleotide sequence ID" value="NZ_JAOWKW010000002.1"/>
</dbReference>
<accession>A0ABT2ZVT4</accession>
<evidence type="ECO:0000313" key="4">
    <source>
        <dbReference type="Proteomes" id="UP001526166"/>
    </source>
</evidence>
<reference evidence="3 4" key="1">
    <citation type="submission" date="2022-10" db="EMBL/GenBank/DDBJ databases">
        <title>Sinirhodobacter sp. nov., isolated from ocean surface sediments.</title>
        <authorList>
            <person name="He W."/>
            <person name="Wang L."/>
            <person name="Zhang D.-F."/>
        </authorList>
    </citation>
    <scope>NUCLEOTIDE SEQUENCE [LARGE SCALE GENOMIC DNA]</scope>
    <source>
        <strain evidence="3 4">WL0115</strain>
    </source>
</reference>
<dbReference type="PANTHER" id="PTHR34136:SF1">
    <property type="entry name" value="UDP-N-ACETYL-D-MANNOSAMINURONIC ACID TRANSFERASE"/>
    <property type="match status" value="1"/>
</dbReference>
<comment type="caution">
    <text evidence="3">The sequence shown here is derived from an EMBL/GenBank/DDBJ whole genome shotgun (WGS) entry which is preliminary data.</text>
</comment>
<dbReference type="CDD" id="cd06533">
    <property type="entry name" value="Glyco_transf_WecG_TagA"/>
    <property type="match status" value="1"/>
</dbReference>